<feature type="transmembrane region" description="Helical" evidence="7">
    <location>
        <begin position="261"/>
        <end position="280"/>
    </location>
</feature>
<dbReference type="InterPro" id="IPR004776">
    <property type="entry name" value="Mem_transp_PIN-like"/>
</dbReference>
<feature type="transmembrane region" description="Helical" evidence="7">
    <location>
        <begin position="292"/>
        <end position="311"/>
    </location>
</feature>
<proteinExistence type="predicted"/>
<keyword evidence="4 7" id="KW-0812">Transmembrane</keyword>
<reference evidence="8 9" key="1">
    <citation type="submission" date="2016-10" db="EMBL/GenBank/DDBJ databases">
        <authorList>
            <person name="de Groot N.N."/>
        </authorList>
    </citation>
    <scope>NUCLEOTIDE SEQUENCE [LARGE SCALE GENOMIC DNA]</scope>
    <source>
        <strain evidence="8 9">YAD2003</strain>
    </source>
</reference>
<evidence type="ECO:0008006" key="10">
    <source>
        <dbReference type="Google" id="ProtNLM"/>
    </source>
</evidence>
<dbReference type="GO" id="GO:0055085">
    <property type="term" value="P:transmembrane transport"/>
    <property type="evidence" value="ECO:0007669"/>
    <property type="project" value="InterPro"/>
</dbReference>
<feature type="transmembrane region" description="Helical" evidence="7">
    <location>
        <begin position="6"/>
        <end position="26"/>
    </location>
</feature>
<gene>
    <name evidence="8" type="ORF">SAMN02910265_01044</name>
</gene>
<organism evidence="8 9">
    <name type="scientific">Ruminococcus flavefaciens</name>
    <dbReference type="NCBI Taxonomy" id="1265"/>
    <lineage>
        <taxon>Bacteria</taxon>
        <taxon>Bacillati</taxon>
        <taxon>Bacillota</taxon>
        <taxon>Clostridia</taxon>
        <taxon>Eubacteriales</taxon>
        <taxon>Oscillospiraceae</taxon>
        <taxon>Ruminococcus</taxon>
    </lineage>
</organism>
<dbReference type="PANTHER" id="PTHR36838:SF4">
    <property type="entry name" value="AUXIN EFFLUX CARRIER FAMILY PROTEIN"/>
    <property type="match status" value="1"/>
</dbReference>
<evidence type="ECO:0000256" key="3">
    <source>
        <dbReference type="ARBA" id="ARBA00022475"/>
    </source>
</evidence>
<evidence type="ECO:0000256" key="6">
    <source>
        <dbReference type="ARBA" id="ARBA00023136"/>
    </source>
</evidence>
<feature type="transmembrane region" description="Helical" evidence="7">
    <location>
        <begin position="171"/>
        <end position="189"/>
    </location>
</feature>
<feature type="transmembrane region" description="Helical" evidence="7">
    <location>
        <begin position="104"/>
        <end position="122"/>
    </location>
</feature>
<evidence type="ECO:0000256" key="7">
    <source>
        <dbReference type="SAM" id="Phobius"/>
    </source>
</evidence>
<dbReference type="AlphaFoldDB" id="A0A1H6IUV3"/>
<name>A0A1H6IUV3_RUMFL</name>
<evidence type="ECO:0000256" key="5">
    <source>
        <dbReference type="ARBA" id="ARBA00022989"/>
    </source>
</evidence>
<evidence type="ECO:0000256" key="2">
    <source>
        <dbReference type="ARBA" id="ARBA00022448"/>
    </source>
</evidence>
<feature type="transmembrane region" description="Helical" evidence="7">
    <location>
        <begin position="128"/>
        <end position="150"/>
    </location>
</feature>
<dbReference type="GO" id="GO:0016020">
    <property type="term" value="C:membrane"/>
    <property type="evidence" value="ECO:0007669"/>
    <property type="project" value="UniProtKB-SubCell"/>
</dbReference>
<dbReference type="Proteomes" id="UP000183190">
    <property type="component" value="Unassembled WGS sequence"/>
</dbReference>
<sequence>MFLKNLIFSLNATVPVFLMMIFGWFVHRVKLLDDHSTAQINKFVFRTLLPALLFMDLSTADFRSVWDGRFVLFCMCATLLSVGIAVLYSIFTKERSERGEVIQASYRSSAAILGIAFVNNIYGHSTMAALMIVGTVPLYNIIAVTTLAVTSPDKDKSKGKKALALSTFKSIATNPIILGIIVGITWSLLKIPQPVILSKSVTYLGNMATPLSLIALGASVKFGEAKGKLPVTAGIAFIKLILFCSIFLPVAIKLGFRGEKLIAILVMLGSATTGSCFVMAKNLGHKGTVTAFAVMLTTLCSAFTLTGWLFILKTLDYI</sequence>
<dbReference type="Pfam" id="PF03547">
    <property type="entry name" value="Mem_trans"/>
    <property type="match status" value="1"/>
</dbReference>
<accession>A0A1H6IUV3</accession>
<keyword evidence="3" id="KW-1003">Cell membrane</keyword>
<feature type="transmembrane region" description="Helical" evidence="7">
    <location>
        <begin position="201"/>
        <end position="220"/>
    </location>
</feature>
<evidence type="ECO:0000313" key="9">
    <source>
        <dbReference type="Proteomes" id="UP000183190"/>
    </source>
</evidence>
<feature type="transmembrane region" description="Helical" evidence="7">
    <location>
        <begin position="232"/>
        <end position="255"/>
    </location>
</feature>
<evidence type="ECO:0000313" key="8">
    <source>
        <dbReference type="EMBL" id="SEH50471.1"/>
    </source>
</evidence>
<protein>
    <recommendedName>
        <fullName evidence="10">AEC family transporter</fullName>
    </recommendedName>
</protein>
<dbReference type="EMBL" id="FNWV01000003">
    <property type="protein sequence ID" value="SEH50471.1"/>
    <property type="molecule type" value="Genomic_DNA"/>
</dbReference>
<evidence type="ECO:0000256" key="4">
    <source>
        <dbReference type="ARBA" id="ARBA00022692"/>
    </source>
</evidence>
<evidence type="ECO:0000256" key="1">
    <source>
        <dbReference type="ARBA" id="ARBA00004141"/>
    </source>
</evidence>
<keyword evidence="6 7" id="KW-0472">Membrane</keyword>
<comment type="subcellular location">
    <subcellularLocation>
        <location evidence="1">Membrane</location>
        <topology evidence="1">Multi-pass membrane protein</topology>
    </subcellularLocation>
</comment>
<keyword evidence="5 7" id="KW-1133">Transmembrane helix</keyword>
<feature type="transmembrane region" description="Helical" evidence="7">
    <location>
        <begin position="70"/>
        <end position="92"/>
    </location>
</feature>
<dbReference type="PANTHER" id="PTHR36838">
    <property type="entry name" value="AUXIN EFFLUX CARRIER FAMILY PROTEIN"/>
    <property type="match status" value="1"/>
</dbReference>
<keyword evidence="2" id="KW-0813">Transport</keyword>